<proteinExistence type="predicted"/>
<dbReference type="InterPro" id="IPR013216">
    <property type="entry name" value="Methyltransf_11"/>
</dbReference>
<evidence type="ECO:0000313" key="2">
    <source>
        <dbReference type="EMBL" id="MCC9296696.1"/>
    </source>
</evidence>
<dbReference type="GO" id="GO:0008168">
    <property type="term" value="F:methyltransferase activity"/>
    <property type="evidence" value="ECO:0007669"/>
    <property type="project" value="UniProtKB-KW"/>
</dbReference>
<gene>
    <name evidence="2" type="ORF">LN736_17810</name>
</gene>
<keyword evidence="2" id="KW-0808">Transferase</keyword>
<feature type="domain" description="Methyltransferase type 11" evidence="1">
    <location>
        <begin position="40"/>
        <end position="136"/>
    </location>
</feature>
<evidence type="ECO:0000313" key="3">
    <source>
        <dbReference type="Proteomes" id="UP001165422"/>
    </source>
</evidence>
<reference evidence="2" key="1">
    <citation type="submission" date="2021-11" db="EMBL/GenBank/DDBJ databases">
        <authorList>
            <person name="Qingchun L."/>
            <person name="Dong Z."/>
            <person name="Zongwei Q."/>
            <person name="Jia Z."/>
            <person name="Duotao L."/>
        </authorList>
    </citation>
    <scope>NUCLEOTIDE SEQUENCE</scope>
    <source>
        <strain evidence="2">WLY-B-L2</strain>
    </source>
</reference>
<sequence length="222" mass="26256">MILSKPWDWTKNSNDKWLVPCMESAYFAEIWKAQKFQHFLDLGSGLGRHSIYMAHKGFSVTAVDLSDYGIRHLSDWAKRESLDIETRLCDMLSLPFSDNSFDCMFAYNVIYHTDTQGFVKILDEIKRVLKPGGEIFLTLISKGTWDFQNAEESRRLDDNTILRNEHETEKNVPHFYADLKDIEHFFSDWKMLSLPKEWCEYGLDRSRHYSKHWSLWLKKVSV</sequence>
<dbReference type="GO" id="GO:0032259">
    <property type="term" value="P:methylation"/>
    <property type="evidence" value="ECO:0007669"/>
    <property type="project" value="UniProtKB-KW"/>
</dbReference>
<dbReference type="PANTHER" id="PTHR42912:SF93">
    <property type="entry name" value="N6-ADENOSINE-METHYLTRANSFERASE TMT1A"/>
    <property type="match status" value="1"/>
</dbReference>
<dbReference type="Pfam" id="PF08241">
    <property type="entry name" value="Methyltransf_11"/>
    <property type="match status" value="1"/>
</dbReference>
<dbReference type="Gene3D" id="3.40.50.150">
    <property type="entry name" value="Vaccinia Virus protein VP39"/>
    <property type="match status" value="1"/>
</dbReference>
<dbReference type="InterPro" id="IPR029063">
    <property type="entry name" value="SAM-dependent_MTases_sf"/>
</dbReference>
<dbReference type="Proteomes" id="UP001165422">
    <property type="component" value="Unassembled WGS sequence"/>
</dbReference>
<name>A0ABS8NA64_9CLOT</name>
<dbReference type="InterPro" id="IPR050508">
    <property type="entry name" value="Methyltransf_Superfamily"/>
</dbReference>
<dbReference type="RefSeq" id="WP_150358722.1">
    <property type="nucleotide sequence ID" value="NZ_JAJJPB010000043.1"/>
</dbReference>
<comment type="caution">
    <text evidence="2">The sequence shown here is derived from an EMBL/GenBank/DDBJ whole genome shotgun (WGS) entry which is preliminary data.</text>
</comment>
<keyword evidence="3" id="KW-1185">Reference proteome</keyword>
<keyword evidence="2" id="KW-0489">Methyltransferase</keyword>
<dbReference type="PANTHER" id="PTHR42912">
    <property type="entry name" value="METHYLTRANSFERASE"/>
    <property type="match status" value="1"/>
</dbReference>
<dbReference type="SUPFAM" id="SSF53335">
    <property type="entry name" value="S-adenosyl-L-methionine-dependent methyltransferases"/>
    <property type="match status" value="1"/>
</dbReference>
<evidence type="ECO:0000259" key="1">
    <source>
        <dbReference type="Pfam" id="PF08241"/>
    </source>
</evidence>
<organism evidence="2 3">
    <name type="scientific">Clostridium aromativorans</name>
    <dbReference type="NCBI Taxonomy" id="2836848"/>
    <lineage>
        <taxon>Bacteria</taxon>
        <taxon>Bacillati</taxon>
        <taxon>Bacillota</taxon>
        <taxon>Clostridia</taxon>
        <taxon>Eubacteriales</taxon>
        <taxon>Clostridiaceae</taxon>
        <taxon>Clostridium</taxon>
    </lineage>
</organism>
<accession>A0ABS8NA64</accession>
<dbReference type="CDD" id="cd02440">
    <property type="entry name" value="AdoMet_MTases"/>
    <property type="match status" value="1"/>
</dbReference>
<protein>
    <submittedName>
        <fullName evidence="2">Class I SAM-dependent methyltransferase</fullName>
    </submittedName>
</protein>
<dbReference type="EMBL" id="JAJJPB010000043">
    <property type="protein sequence ID" value="MCC9296696.1"/>
    <property type="molecule type" value="Genomic_DNA"/>
</dbReference>